<feature type="region of interest" description="Disordered" evidence="1">
    <location>
        <begin position="467"/>
        <end position="553"/>
    </location>
</feature>
<feature type="region of interest" description="Disordered" evidence="1">
    <location>
        <begin position="402"/>
        <end position="439"/>
    </location>
</feature>
<evidence type="ECO:0000313" key="3">
    <source>
        <dbReference type="Proteomes" id="UP000054144"/>
    </source>
</evidence>
<reference evidence="2 3" key="1">
    <citation type="journal article" date="2015" name="Fungal Genet. Biol.">
        <title>Evolution of novel wood decay mechanisms in Agaricales revealed by the genome sequences of Fistulina hepatica and Cylindrobasidium torrendii.</title>
        <authorList>
            <person name="Floudas D."/>
            <person name="Held B.W."/>
            <person name="Riley R."/>
            <person name="Nagy L.G."/>
            <person name="Koehler G."/>
            <person name="Ransdell A.S."/>
            <person name="Younus H."/>
            <person name="Chow J."/>
            <person name="Chiniquy J."/>
            <person name="Lipzen A."/>
            <person name="Tritt A."/>
            <person name="Sun H."/>
            <person name="Haridas S."/>
            <person name="LaButti K."/>
            <person name="Ohm R.A."/>
            <person name="Kues U."/>
            <person name="Blanchette R.A."/>
            <person name="Grigoriev I.V."/>
            <person name="Minto R.E."/>
            <person name="Hibbett D.S."/>
        </authorList>
    </citation>
    <scope>NUCLEOTIDE SEQUENCE [LARGE SCALE GENOMIC DNA]</scope>
    <source>
        <strain evidence="2 3">ATCC 64428</strain>
    </source>
</reference>
<feature type="region of interest" description="Disordered" evidence="1">
    <location>
        <begin position="1"/>
        <end position="21"/>
    </location>
</feature>
<feature type="compositionally biased region" description="Polar residues" evidence="1">
    <location>
        <begin position="324"/>
        <end position="338"/>
    </location>
</feature>
<dbReference type="EMBL" id="KN881648">
    <property type="protein sequence ID" value="KIY51775.1"/>
    <property type="molecule type" value="Genomic_DNA"/>
</dbReference>
<name>A0A0D7AIU2_9AGAR</name>
<protein>
    <submittedName>
        <fullName evidence="2">Uncharacterized protein</fullName>
    </submittedName>
</protein>
<proteinExistence type="predicted"/>
<evidence type="ECO:0000313" key="2">
    <source>
        <dbReference type="EMBL" id="KIY51775.1"/>
    </source>
</evidence>
<evidence type="ECO:0000256" key="1">
    <source>
        <dbReference type="SAM" id="MobiDB-lite"/>
    </source>
</evidence>
<gene>
    <name evidence="2" type="ORF">FISHEDRAFT_70502</name>
</gene>
<sequence>MSPSTASAASPATFAPPSKPDDFSKANKYSRLAYHLSLLARACICRIQPFEGYAQVHDDASRISLAGGLPIRACFPSNPQASLHAVPQHPFAVGVMDLETETVSIIKYADAEHWINWSEALQYGVPTGLYNVGKRISKPGYDDFCILVRLERHREPVFYLFPRKVSEFGDGHHILASLVSKSPLFPVFRSGPFPQVGISWLKLNLRTNPTFVKLSAEPPSGDVLAEDVYTNVFWHQLMAEGQLLMAPGGQDGQFKRSLPAVLSNFCEFCIILTTSIPSSASIILSTLAISSSSLSLAAPATNAGDGMATSTSVHDARDMSSRANMQMRSPDSGPQVSQEGCKHVSGVRTSFSNEPTTPVLPLVPSKSCKALGDELGKILGDGLGKSVGDTCNAVIGGLTSAAKSSKTSAKGVATEENGESSAQAEDVRAVNEGGTQDTPTIDELDKAIAMVASSISAHAANATQSTSAMDYSDAPEASSTTNSSSVSSAPATSTTKSVSGTSAGAPPGPPPNSPMPPIPTPVSKPDDTPSRKSSSIQSSDPISSAQPAPSSSA</sequence>
<keyword evidence="3" id="KW-1185">Reference proteome</keyword>
<feature type="region of interest" description="Disordered" evidence="1">
    <location>
        <begin position="324"/>
        <end position="358"/>
    </location>
</feature>
<feature type="compositionally biased region" description="Low complexity" evidence="1">
    <location>
        <begin position="1"/>
        <end position="16"/>
    </location>
</feature>
<dbReference type="AlphaFoldDB" id="A0A0D7AIU2"/>
<feature type="compositionally biased region" description="Low complexity" evidence="1">
    <location>
        <begin position="533"/>
        <end position="553"/>
    </location>
</feature>
<accession>A0A0D7AIU2</accession>
<dbReference type="Proteomes" id="UP000054144">
    <property type="component" value="Unassembled WGS sequence"/>
</dbReference>
<feature type="compositionally biased region" description="Pro residues" evidence="1">
    <location>
        <begin position="506"/>
        <end position="522"/>
    </location>
</feature>
<feature type="compositionally biased region" description="Polar residues" evidence="1">
    <location>
        <begin position="347"/>
        <end position="356"/>
    </location>
</feature>
<organism evidence="2 3">
    <name type="scientific">Fistulina hepatica ATCC 64428</name>
    <dbReference type="NCBI Taxonomy" id="1128425"/>
    <lineage>
        <taxon>Eukaryota</taxon>
        <taxon>Fungi</taxon>
        <taxon>Dikarya</taxon>
        <taxon>Basidiomycota</taxon>
        <taxon>Agaricomycotina</taxon>
        <taxon>Agaricomycetes</taxon>
        <taxon>Agaricomycetidae</taxon>
        <taxon>Agaricales</taxon>
        <taxon>Fistulinaceae</taxon>
        <taxon>Fistulina</taxon>
    </lineage>
</organism>
<feature type="compositionally biased region" description="Low complexity" evidence="1">
    <location>
        <begin position="477"/>
        <end position="505"/>
    </location>
</feature>